<dbReference type="InterPro" id="IPR046335">
    <property type="entry name" value="LacI/GalR-like_sensor"/>
</dbReference>
<feature type="domain" description="HTH lacI-type" evidence="5">
    <location>
        <begin position="9"/>
        <end position="63"/>
    </location>
</feature>
<evidence type="ECO:0000256" key="1">
    <source>
        <dbReference type="ARBA" id="ARBA00022491"/>
    </source>
</evidence>
<keyword evidence="4" id="KW-0804">Transcription</keyword>
<evidence type="ECO:0000313" key="7">
    <source>
        <dbReference type="Proteomes" id="UP000201613"/>
    </source>
</evidence>
<gene>
    <name evidence="6" type="primary">rbsR_2</name>
    <name evidence="6" type="ORF">LOM8899_01438</name>
</gene>
<dbReference type="Proteomes" id="UP000201613">
    <property type="component" value="Unassembled WGS sequence"/>
</dbReference>
<dbReference type="CDD" id="cd01392">
    <property type="entry name" value="HTH_LacI"/>
    <property type="match status" value="1"/>
</dbReference>
<accession>A0A238LD10</accession>
<proteinExistence type="predicted"/>
<dbReference type="SUPFAM" id="SSF47413">
    <property type="entry name" value="lambda repressor-like DNA-binding domains"/>
    <property type="match status" value="1"/>
</dbReference>
<protein>
    <submittedName>
        <fullName evidence="6">Ribose operon repressor</fullName>
    </submittedName>
</protein>
<dbReference type="InterPro" id="IPR028082">
    <property type="entry name" value="Peripla_BP_I"/>
</dbReference>
<keyword evidence="3" id="KW-0238">DNA-binding</keyword>
<keyword evidence="2" id="KW-0805">Transcription regulation</keyword>
<dbReference type="CDD" id="cd06278">
    <property type="entry name" value="PBP1_LacI-like"/>
    <property type="match status" value="1"/>
</dbReference>
<evidence type="ECO:0000256" key="4">
    <source>
        <dbReference type="ARBA" id="ARBA00023163"/>
    </source>
</evidence>
<dbReference type="SMART" id="SM00354">
    <property type="entry name" value="HTH_LACI"/>
    <property type="match status" value="1"/>
</dbReference>
<dbReference type="Gene3D" id="3.40.50.2300">
    <property type="match status" value="2"/>
</dbReference>
<dbReference type="InterPro" id="IPR000843">
    <property type="entry name" value="HTH_LacI"/>
</dbReference>
<dbReference type="InterPro" id="IPR010982">
    <property type="entry name" value="Lambda_DNA-bd_dom_sf"/>
</dbReference>
<sequence length="339" mass="36494">MANSSIRNPTSFDVARLAGVSRSAVSRVFTPGGTVSEETREKVTKAASELGYRVNSLARGLQQRHSGIVGLVASRLDTPLRSRQVRQLSEALIREGFKPMLITAEKPDDVSTLIESLLGYRVAGMILTSDSPTRALIEDCKRQGLPVVLVNRAGVSNWGDRVVADNETGGRLAAQLLIDSGAQRLGCLLPRRGTYSVSGRCDAFLATAERLGIAVKVIHAEDQSYADARAGIVDAGRDALGHVDGLFCATDLMAIGALDALRLDLGMSIPDEIQVLGFDDIEQASWASYNLSTIRQDIKHQSEIVVRLLIERIADGTLASRVEQQPLSPVLRGTTRHVG</sequence>
<dbReference type="SUPFAM" id="SSF53822">
    <property type="entry name" value="Periplasmic binding protein-like I"/>
    <property type="match status" value="1"/>
</dbReference>
<dbReference type="PANTHER" id="PTHR30146:SF95">
    <property type="entry name" value="RIBOSE OPERON REPRESSOR"/>
    <property type="match status" value="1"/>
</dbReference>
<evidence type="ECO:0000256" key="2">
    <source>
        <dbReference type="ARBA" id="ARBA00023015"/>
    </source>
</evidence>
<dbReference type="Pfam" id="PF13377">
    <property type="entry name" value="Peripla_BP_3"/>
    <property type="match status" value="1"/>
</dbReference>
<dbReference type="GO" id="GO:0000976">
    <property type="term" value="F:transcription cis-regulatory region binding"/>
    <property type="evidence" value="ECO:0007669"/>
    <property type="project" value="TreeGrafter"/>
</dbReference>
<evidence type="ECO:0000256" key="3">
    <source>
        <dbReference type="ARBA" id="ARBA00023125"/>
    </source>
</evidence>
<dbReference type="EMBL" id="FXZK01000002">
    <property type="protein sequence ID" value="SMY07305.1"/>
    <property type="molecule type" value="Genomic_DNA"/>
</dbReference>
<dbReference type="RefSeq" id="WP_168770492.1">
    <property type="nucleotide sequence ID" value="NZ_FXZK01000002.1"/>
</dbReference>
<organism evidence="6 7">
    <name type="scientific">Flavimaricola marinus</name>
    <dbReference type="NCBI Taxonomy" id="1819565"/>
    <lineage>
        <taxon>Bacteria</taxon>
        <taxon>Pseudomonadati</taxon>
        <taxon>Pseudomonadota</taxon>
        <taxon>Alphaproteobacteria</taxon>
        <taxon>Rhodobacterales</taxon>
        <taxon>Paracoccaceae</taxon>
        <taxon>Flavimaricola</taxon>
    </lineage>
</organism>
<reference evidence="6 7" key="1">
    <citation type="submission" date="2017-05" db="EMBL/GenBank/DDBJ databases">
        <authorList>
            <person name="Song R."/>
            <person name="Chenine A.L."/>
            <person name="Ruprecht R.M."/>
        </authorList>
    </citation>
    <scope>NUCLEOTIDE SEQUENCE [LARGE SCALE GENOMIC DNA]</scope>
    <source>
        <strain evidence="6 7">CECT 8899</strain>
    </source>
</reference>
<keyword evidence="7" id="KW-1185">Reference proteome</keyword>
<dbReference type="Pfam" id="PF00356">
    <property type="entry name" value="LacI"/>
    <property type="match status" value="1"/>
</dbReference>
<evidence type="ECO:0000313" key="6">
    <source>
        <dbReference type="EMBL" id="SMY07305.1"/>
    </source>
</evidence>
<dbReference type="PROSITE" id="PS50932">
    <property type="entry name" value="HTH_LACI_2"/>
    <property type="match status" value="1"/>
</dbReference>
<name>A0A238LD10_9RHOB</name>
<keyword evidence="1" id="KW-0678">Repressor</keyword>
<dbReference type="AlphaFoldDB" id="A0A238LD10"/>
<dbReference type="PANTHER" id="PTHR30146">
    <property type="entry name" value="LACI-RELATED TRANSCRIPTIONAL REPRESSOR"/>
    <property type="match status" value="1"/>
</dbReference>
<evidence type="ECO:0000259" key="5">
    <source>
        <dbReference type="PROSITE" id="PS50932"/>
    </source>
</evidence>
<dbReference type="Gene3D" id="1.10.260.40">
    <property type="entry name" value="lambda repressor-like DNA-binding domains"/>
    <property type="match status" value="1"/>
</dbReference>
<dbReference type="GO" id="GO:0003700">
    <property type="term" value="F:DNA-binding transcription factor activity"/>
    <property type="evidence" value="ECO:0007669"/>
    <property type="project" value="TreeGrafter"/>
</dbReference>